<keyword evidence="7" id="KW-0647">Proteasome</keyword>
<dbReference type="AlphaFoldDB" id="A0A498H157"/>
<dbReference type="GO" id="GO:0000502">
    <property type="term" value="C:proteasome complex"/>
    <property type="evidence" value="ECO:0007669"/>
    <property type="project" value="UniProtKB-KW"/>
</dbReference>
<keyword evidence="1" id="KW-0645">Protease</keyword>
<comment type="caution">
    <text evidence="7">The sequence shown here is derived from an EMBL/GenBank/DDBJ whole genome shotgun (WGS) entry which is preliminary data.</text>
</comment>
<dbReference type="GO" id="GO:0008237">
    <property type="term" value="F:metallopeptidase activity"/>
    <property type="evidence" value="ECO:0007669"/>
    <property type="project" value="UniProtKB-KW"/>
</dbReference>
<keyword evidence="2" id="KW-0479">Metal-binding</keyword>
<keyword evidence="3" id="KW-0378">Hydrolase</keyword>
<accession>A0A498H157</accession>
<dbReference type="GO" id="GO:0006508">
    <property type="term" value="P:proteolysis"/>
    <property type="evidence" value="ECO:0007669"/>
    <property type="project" value="UniProtKB-KW"/>
</dbReference>
<proteinExistence type="predicted"/>
<sequence length="123" mass="13376">MKVHGISAGLLAMLLQLGREHHPAEFVAILRERDGIIDDLDLVPGTITGSSSASFFIDMLPLDTHQVGSAHSHPNGVIWPSDADLNLFPKVGRYHIITGFPYTEDDWRCFSAGGDPVDLKVIG</sequence>
<dbReference type="OrthoDB" id="4612at2157"/>
<feature type="domain" description="JAB" evidence="6">
    <location>
        <begin position="9"/>
        <end position="109"/>
    </location>
</feature>
<evidence type="ECO:0000256" key="2">
    <source>
        <dbReference type="ARBA" id="ARBA00022723"/>
    </source>
</evidence>
<gene>
    <name evidence="7" type="ORF">ABH15_04845</name>
</gene>
<protein>
    <submittedName>
        <fullName evidence="7">Proteasome protein</fullName>
    </submittedName>
</protein>
<evidence type="ECO:0000256" key="3">
    <source>
        <dbReference type="ARBA" id="ARBA00022801"/>
    </source>
</evidence>
<dbReference type="GO" id="GO:0046872">
    <property type="term" value="F:metal ion binding"/>
    <property type="evidence" value="ECO:0007669"/>
    <property type="project" value="UniProtKB-KW"/>
</dbReference>
<evidence type="ECO:0000256" key="4">
    <source>
        <dbReference type="ARBA" id="ARBA00022833"/>
    </source>
</evidence>
<dbReference type="RefSeq" id="WP_128693267.1">
    <property type="nucleotide sequence ID" value="NZ_LHQS01000002.1"/>
</dbReference>
<keyword evidence="8" id="KW-1185">Reference proteome</keyword>
<name>A0A498H157_9EURY</name>
<keyword evidence="5" id="KW-0482">Metalloprotease</keyword>
<evidence type="ECO:0000259" key="6">
    <source>
        <dbReference type="Pfam" id="PF14464"/>
    </source>
</evidence>
<evidence type="ECO:0000256" key="1">
    <source>
        <dbReference type="ARBA" id="ARBA00022670"/>
    </source>
</evidence>
<evidence type="ECO:0000313" key="8">
    <source>
        <dbReference type="Proteomes" id="UP000290932"/>
    </source>
</evidence>
<dbReference type="Pfam" id="PF14464">
    <property type="entry name" value="Prok-JAB"/>
    <property type="match status" value="1"/>
</dbReference>
<dbReference type="InterPro" id="IPR028090">
    <property type="entry name" value="JAB_dom_prok"/>
</dbReference>
<dbReference type="Gene3D" id="3.40.140.10">
    <property type="entry name" value="Cytidine Deaminase, domain 2"/>
    <property type="match status" value="1"/>
</dbReference>
<reference evidence="7 8" key="1">
    <citation type="journal article" date="2015" name="Int. J. Syst. Evol. Microbiol.">
        <title>Methanoculleus taiwanensis sp. nov., a methanogen isolated from deep marine sediment at the deformation front area near Taiwan.</title>
        <authorList>
            <person name="Weng C.Y."/>
            <person name="Chen S.C."/>
            <person name="Lai M.C."/>
            <person name="Wu S.Y."/>
            <person name="Lin S."/>
            <person name="Yang T.F."/>
            <person name="Chen P.C."/>
        </authorList>
    </citation>
    <scope>NUCLEOTIDE SEQUENCE [LARGE SCALE GENOMIC DNA]</scope>
    <source>
        <strain evidence="7 8">CYW4</strain>
    </source>
</reference>
<dbReference type="Proteomes" id="UP000290932">
    <property type="component" value="Unassembled WGS sequence"/>
</dbReference>
<dbReference type="CDD" id="cd08072">
    <property type="entry name" value="MPN_archaeal"/>
    <property type="match status" value="1"/>
</dbReference>
<dbReference type="SUPFAM" id="SSF102712">
    <property type="entry name" value="JAB1/MPN domain"/>
    <property type="match status" value="1"/>
</dbReference>
<evidence type="ECO:0000256" key="5">
    <source>
        <dbReference type="ARBA" id="ARBA00023049"/>
    </source>
</evidence>
<evidence type="ECO:0000313" key="7">
    <source>
        <dbReference type="EMBL" id="RXE55596.1"/>
    </source>
</evidence>
<dbReference type="EMBL" id="LHQS01000002">
    <property type="protein sequence ID" value="RXE55596.1"/>
    <property type="molecule type" value="Genomic_DNA"/>
</dbReference>
<keyword evidence="4" id="KW-0862">Zinc</keyword>
<organism evidence="7 8">
    <name type="scientific">Methanoculleus taiwanensis</name>
    <dbReference type="NCBI Taxonomy" id="1550565"/>
    <lineage>
        <taxon>Archaea</taxon>
        <taxon>Methanobacteriati</taxon>
        <taxon>Methanobacteriota</taxon>
        <taxon>Stenosarchaea group</taxon>
        <taxon>Methanomicrobia</taxon>
        <taxon>Methanomicrobiales</taxon>
        <taxon>Methanomicrobiaceae</taxon>
        <taxon>Methanoculleus</taxon>
    </lineage>
</organism>